<sequence>MLSGGGARGLAHVGVLKVLERERIPVDFVAGTSMGAIIGGLYASGSTAQALEQELLPLSWERLFASRVDRQHLSQRRKEEDFEFSAAIELGMRDGEVRLPDSTLSSRGLEALLRRHTLSVRHQQNFDHLPIPFRAIATDLETGEQRVLAKGDLAMALRSSMSVPGVFSPVELEGRILGDGGLVNNLPIDVARQMGANHIIAVNVGTPLAARSTLTSVLGVTAQMINILTEQNVRRSLESLGAQDVLIAPELGPLSATDFNSAREFIEQGERAASALIEKLRPLALSPKAYAAWRAQRLARGANEAAPRIAALAFEGSALTRPEQWEPRLHSQPGKVFNSADAERDARLLASSGDYERVDYHVESRTAGDTLVFLTEDKSWGPNYFRMGLDLSTDFSGESSFNLRISHNRHWLTNSGTEWRNQISLGRTPKLFSELYQPLGGHSNTSTGWFASGWSEIERRQIKLYDRDTGSGLGSVSRTSGSAGLDLGQPWGQWGEVRLGVVTQLWRFTPELLIFPSDQNAYFKTWHEVSLRLKAVVDQLDYVSFPQNGYRLSFEAARGRVRGPDQTQAQARRVELVATSAKSWGAHTLTGHMRLFDSQESKETTLGPYSLGGFQQLSGYQPGQLLGERLAFARLGYHRRLLEAPLLTRGLFVGGSLEVGNAWDPGKSNHKGAHWASSIFIGADTGLGPLYLALGYAPKGGSAVYLFIGRP</sequence>
<dbReference type="SUPFAM" id="SSF52151">
    <property type="entry name" value="FabD/lysophospholipase-like"/>
    <property type="match status" value="1"/>
</dbReference>
<feature type="domain" description="PNPLA" evidence="5">
    <location>
        <begin position="1"/>
        <end position="192"/>
    </location>
</feature>
<evidence type="ECO:0000256" key="4">
    <source>
        <dbReference type="PROSITE-ProRule" id="PRU01161"/>
    </source>
</evidence>
<name>A0ABW7FRX5_9BURK</name>
<keyword evidence="1 4" id="KW-0378">Hydrolase</keyword>
<feature type="short sequence motif" description="DGA/G" evidence="4">
    <location>
        <begin position="179"/>
        <end position="181"/>
    </location>
</feature>
<dbReference type="PROSITE" id="PS51635">
    <property type="entry name" value="PNPLA"/>
    <property type="match status" value="1"/>
</dbReference>
<dbReference type="InterPro" id="IPR002641">
    <property type="entry name" value="PNPLA_dom"/>
</dbReference>
<feature type="active site" description="Nucleophile" evidence="4">
    <location>
        <position position="33"/>
    </location>
</feature>
<dbReference type="PANTHER" id="PTHR14226">
    <property type="entry name" value="NEUROPATHY TARGET ESTERASE/SWISS CHEESE D.MELANOGASTER"/>
    <property type="match status" value="1"/>
</dbReference>
<feature type="short sequence motif" description="GXGXXG" evidence="4">
    <location>
        <begin position="4"/>
        <end position="9"/>
    </location>
</feature>
<feature type="active site" description="Proton acceptor" evidence="4">
    <location>
        <position position="179"/>
    </location>
</feature>
<comment type="caution">
    <text evidence="6">The sequence shown here is derived from an EMBL/GenBank/DDBJ whole genome shotgun (WGS) entry which is preliminary data.</text>
</comment>
<accession>A0ABW7FRX5</accession>
<organism evidence="6 7">
    <name type="scientific">Roseateles rivi</name>
    <dbReference type="NCBI Taxonomy" id="3299028"/>
    <lineage>
        <taxon>Bacteria</taxon>
        <taxon>Pseudomonadati</taxon>
        <taxon>Pseudomonadota</taxon>
        <taxon>Betaproteobacteria</taxon>
        <taxon>Burkholderiales</taxon>
        <taxon>Sphaerotilaceae</taxon>
        <taxon>Roseateles</taxon>
    </lineage>
</organism>
<dbReference type="PANTHER" id="PTHR14226:SF29">
    <property type="entry name" value="NEUROPATHY TARGET ESTERASE SWS"/>
    <property type="match status" value="1"/>
</dbReference>
<dbReference type="Gene3D" id="3.40.1090.10">
    <property type="entry name" value="Cytosolic phospholipase A2 catalytic domain"/>
    <property type="match status" value="2"/>
</dbReference>
<reference evidence="6 7" key="1">
    <citation type="submission" date="2024-08" db="EMBL/GenBank/DDBJ databases">
        <authorList>
            <person name="Lu H."/>
        </authorList>
    </citation>
    <scope>NUCLEOTIDE SEQUENCE [LARGE SCALE GENOMIC DNA]</scope>
    <source>
        <strain evidence="6 7">BYS180W</strain>
    </source>
</reference>
<keyword evidence="7" id="KW-1185">Reference proteome</keyword>
<dbReference type="InterPro" id="IPR050301">
    <property type="entry name" value="NTE"/>
</dbReference>
<dbReference type="RefSeq" id="WP_394458407.1">
    <property type="nucleotide sequence ID" value="NZ_JBIGHZ010000001.1"/>
</dbReference>
<dbReference type="EMBL" id="JBIGHZ010000001">
    <property type="protein sequence ID" value="MFG6447033.1"/>
    <property type="molecule type" value="Genomic_DNA"/>
</dbReference>
<dbReference type="CDD" id="cd07205">
    <property type="entry name" value="Pat_PNPLA6_PNPLA7_NTE1_like"/>
    <property type="match status" value="1"/>
</dbReference>
<keyword evidence="3 4" id="KW-0443">Lipid metabolism</keyword>
<dbReference type="InterPro" id="IPR016035">
    <property type="entry name" value="Acyl_Trfase/lysoPLipase"/>
</dbReference>
<evidence type="ECO:0000313" key="7">
    <source>
        <dbReference type="Proteomes" id="UP001606099"/>
    </source>
</evidence>
<dbReference type="Pfam" id="PF01734">
    <property type="entry name" value="Patatin"/>
    <property type="match status" value="1"/>
</dbReference>
<proteinExistence type="predicted"/>
<keyword evidence="2 4" id="KW-0442">Lipid degradation</keyword>
<dbReference type="Proteomes" id="UP001606099">
    <property type="component" value="Unassembled WGS sequence"/>
</dbReference>
<evidence type="ECO:0000259" key="5">
    <source>
        <dbReference type="PROSITE" id="PS51635"/>
    </source>
</evidence>
<evidence type="ECO:0000313" key="6">
    <source>
        <dbReference type="EMBL" id="MFG6447033.1"/>
    </source>
</evidence>
<feature type="short sequence motif" description="GXSXG" evidence="4">
    <location>
        <begin position="31"/>
        <end position="35"/>
    </location>
</feature>
<evidence type="ECO:0000256" key="3">
    <source>
        <dbReference type="ARBA" id="ARBA00023098"/>
    </source>
</evidence>
<evidence type="ECO:0000256" key="1">
    <source>
        <dbReference type="ARBA" id="ARBA00022801"/>
    </source>
</evidence>
<protein>
    <submittedName>
        <fullName evidence="6">Patatin-like phospholipase family protein</fullName>
    </submittedName>
</protein>
<evidence type="ECO:0000256" key="2">
    <source>
        <dbReference type="ARBA" id="ARBA00022963"/>
    </source>
</evidence>
<gene>
    <name evidence="6" type="ORF">ACG0Z6_02115</name>
</gene>